<organism evidence="2 3">
    <name type="scientific">Phellinidium pouzarii</name>
    <dbReference type="NCBI Taxonomy" id="167371"/>
    <lineage>
        <taxon>Eukaryota</taxon>
        <taxon>Fungi</taxon>
        <taxon>Dikarya</taxon>
        <taxon>Basidiomycota</taxon>
        <taxon>Agaricomycotina</taxon>
        <taxon>Agaricomycetes</taxon>
        <taxon>Hymenochaetales</taxon>
        <taxon>Hymenochaetaceae</taxon>
        <taxon>Phellinidium</taxon>
    </lineage>
</organism>
<comment type="caution">
    <text evidence="2">The sequence shown here is derived from an EMBL/GenBank/DDBJ whole genome shotgun (WGS) entry which is preliminary data.</text>
</comment>
<reference evidence="2 3" key="1">
    <citation type="submission" date="2019-02" db="EMBL/GenBank/DDBJ databases">
        <title>Genome sequencing of the rare red list fungi Phellinidium pouzarii.</title>
        <authorList>
            <person name="Buettner E."/>
            <person name="Kellner H."/>
        </authorList>
    </citation>
    <scope>NUCLEOTIDE SEQUENCE [LARGE SCALE GENOMIC DNA]</scope>
    <source>
        <strain evidence="2 3">DSM 108285</strain>
    </source>
</reference>
<protein>
    <submittedName>
        <fullName evidence="2">Uncharacterized protein</fullName>
    </submittedName>
</protein>
<proteinExistence type="predicted"/>
<keyword evidence="3" id="KW-1185">Reference proteome</keyword>
<dbReference type="Proteomes" id="UP000308199">
    <property type="component" value="Unassembled WGS sequence"/>
</dbReference>
<evidence type="ECO:0000313" key="3">
    <source>
        <dbReference type="Proteomes" id="UP000308199"/>
    </source>
</evidence>
<accession>A0A4S4K574</accession>
<sequence length="73" mass="8342">MHAPGDTQPKHDPADDDDPDARRQEEPAHTLVPGNRRLQQFLLLLRIQLPIPILERPLPAREARHFLPETRGA</sequence>
<name>A0A4S4K574_9AGAM</name>
<dbReference type="EMBL" id="SGPK01001493">
    <property type="protein sequence ID" value="THG92891.1"/>
    <property type="molecule type" value="Genomic_DNA"/>
</dbReference>
<dbReference type="AlphaFoldDB" id="A0A4S4K574"/>
<evidence type="ECO:0000313" key="2">
    <source>
        <dbReference type="EMBL" id="THG92891.1"/>
    </source>
</evidence>
<feature type="region of interest" description="Disordered" evidence="1">
    <location>
        <begin position="1"/>
        <end position="35"/>
    </location>
</feature>
<gene>
    <name evidence="2" type="ORF">EW145_g8545</name>
</gene>
<evidence type="ECO:0000256" key="1">
    <source>
        <dbReference type="SAM" id="MobiDB-lite"/>
    </source>
</evidence>